<dbReference type="Proteomes" id="UP000572817">
    <property type="component" value="Unassembled WGS sequence"/>
</dbReference>
<comment type="caution">
    <text evidence="13">The sequence shown here is derived from an EMBL/GenBank/DDBJ whole genome shotgun (WGS) entry which is preliminary data.</text>
</comment>
<evidence type="ECO:0000256" key="2">
    <source>
        <dbReference type="ARBA" id="ARBA00006375"/>
    </source>
</evidence>
<evidence type="ECO:0000256" key="5">
    <source>
        <dbReference type="ARBA" id="ARBA00022737"/>
    </source>
</evidence>
<keyword evidence="5" id="KW-0677">Repeat</keyword>
<organism evidence="13 14">
    <name type="scientific">Botryosphaeria dothidea</name>
    <dbReference type="NCBI Taxonomy" id="55169"/>
    <lineage>
        <taxon>Eukaryota</taxon>
        <taxon>Fungi</taxon>
        <taxon>Dikarya</taxon>
        <taxon>Ascomycota</taxon>
        <taxon>Pezizomycotina</taxon>
        <taxon>Dothideomycetes</taxon>
        <taxon>Dothideomycetes incertae sedis</taxon>
        <taxon>Botryosphaeriales</taxon>
        <taxon>Botryosphaeriaceae</taxon>
        <taxon>Botryosphaeria</taxon>
    </lineage>
</organism>
<dbReference type="SUPFAM" id="SSF103506">
    <property type="entry name" value="Mitochondrial carrier"/>
    <property type="match status" value="1"/>
</dbReference>
<reference evidence="13" key="1">
    <citation type="submission" date="2020-04" db="EMBL/GenBank/DDBJ databases">
        <title>Genome Assembly and Annotation of Botryosphaeria dothidea sdau 11-99, a Latent Pathogen of Apple Fruit Ring Rot in China.</title>
        <authorList>
            <person name="Yu C."/>
            <person name="Diao Y."/>
            <person name="Lu Q."/>
            <person name="Zhao J."/>
            <person name="Cui S."/>
            <person name="Peng C."/>
            <person name="He B."/>
            <person name="Liu H."/>
        </authorList>
    </citation>
    <scope>NUCLEOTIDE SEQUENCE [LARGE SCALE GENOMIC DNA]</scope>
    <source>
        <strain evidence="13">Sdau11-99</strain>
    </source>
</reference>
<dbReference type="AlphaFoldDB" id="A0A8H4IHT6"/>
<evidence type="ECO:0000313" key="14">
    <source>
        <dbReference type="Proteomes" id="UP000572817"/>
    </source>
</evidence>
<keyword evidence="8" id="KW-0496">Mitochondrion</keyword>
<keyword evidence="4 10" id="KW-0812">Transmembrane</keyword>
<dbReference type="Pfam" id="PF00153">
    <property type="entry name" value="Mito_carr"/>
    <property type="match status" value="2"/>
</dbReference>
<keyword evidence="14" id="KW-1185">Reference proteome</keyword>
<keyword evidence="9 10" id="KW-0472">Membrane</keyword>
<evidence type="ECO:0000256" key="8">
    <source>
        <dbReference type="ARBA" id="ARBA00023128"/>
    </source>
</evidence>
<evidence type="ECO:0000256" key="7">
    <source>
        <dbReference type="ARBA" id="ARBA00022989"/>
    </source>
</evidence>
<evidence type="ECO:0000256" key="1">
    <source>
        <dbReference type="ARBA" id="ARBA00004225"/>
    </source>
</evidence>
<feature type="repeat" description="Solcar" evidence="10">
    <location>
        <begin position="92"/>
        <end position="193"/>
    </location>
</feature>
<dbReference type="InterPro" id="IPR023395">
    <property type="entry name" value="MCP_dom_sf"/>
</dbReference>
<dbReference type="GO" id="GO:0031966">
    <property type="term" value="C:mitochondrial membrane"/>
    <property type="evidence" value="ECO:0007669"/>
    <property type="project" value="UniProtKB-SubCell"/>
</dbReference>
<evidence type="ECO:0000313" key="13">
    <source>
        <dbReference type="EMBL" id="KAF4301456.1"/>
    </source>
</evidence>
<protein>
    <submittedName>
        <fullName evidence="13">Mitochondrial carnitine/acylcarnitine carrier protein CACL</fullName>
    </submittedName>
</protein>
<feature type="transmembrane region" description="Helical" evidence="12">
    <location>
        <begin position="58"/>
        <end position="77"/>
    </location>
</feature>
<feature type="transmembrane region" description="Helical" evidence="12">
    <location>
        <begin position="205"/>
        <end position="227"/>
    </location>
</feature>
<dbReference type="Gene3D" id="1.50.40.10">
    <property type="entry name" value="Mitochondrial carrier domain"/>
    <property type="match status" value="2"/>
</dbReference>
<feature type="transmembrane region" description="Helical" evidence="12">
    <location>
        <begin position="6"/>
        <end position="25"/>
    </location>
</feature>
<evidence type="ECO:0000256" key="12">
    <source>
        <dbReference type="SAM" id="Phobius"/>
    </source>
</evidence>
<feature type="transmembrane region" description="Helical" evidence="12">
    <location>
        <begin position="97"/>
        <end position="118"/>
    </location>
</feature>
<gene>
    <name evidence="13" type="ORF">GTA08_BOTSDO10816</name>
</gene>
<name>A0A8H4IHT6_9PEZI</name>
<evidence type="ECO:0000256" key="11">
    <source>
        <dbReference type="RuleBase" id="RU000488"/>
    </source>
</evidence>
<feature type="repeat" description="Solcar" evidence="10">
    <location>
        <begin position="2"/>
        <end position="82"/>
    </location>
</feature>
<comment type="similarity">
    <text evidence="2 11">Belongs to the mitochondrial carrier (TC 2.A.29) family.</text>
</comment>
<proteinExistence type="inferred from homology"/>
<accession>A0A8H4IHT6</accession>
<dbReference type="PANTHER" id="PTHR45624:SF10">
    <property type="entry name" value="SLC (SOLUTE CARRIER) HOMOLOG"/>
    <property type="match status" value="1"/>
</dbReference>
<evidence type="ECO:0000256" key="10">
    <source>
        <dbReference type="PROSITE-ProRule" id="PRU00282"/>
    </source>
</evidence>
<comment type="subcellular location">
    <subcellularLocation>
        <location evidence="1">Mitochondrion membrane</location>
        <topology evidence="1">Multi-pass membrane protein</topology>
    </subcellularLocation>
</comment>
<dbReference type="InterPro" id="IPR018108">
    <property type="entry name" value="MCP_transmembrane"/>
</dbReference>
<dbReference type="InterPro" id="IPR050567">
    <property type="entry name" value="Mitochondrial_Carrier"/>
</dbReference>
<keyword evidence="7 12" id="KW-1133">Transmembrane helix</keyword>
<evidence type="ECO:0000256" key="4">
    <source>
        <dbReference type="ARBA" id="ARBA00022692"/>
    </source>
</evidence>
<keyword evidence="6" id="KW-0999">Mitochondrion inner membrane</keyword>
<keyword evidence="3 11" id="KW-0813">Transport</keyword>
<dbReference type="OrthoDB" id="193856at2759"/>
<dbReference type="EMBL" id="WWBZ02000082">
    <property type="protein sequence ID" value="KAF4301456.1"/>
    <property type="molecule type" value="Genomic_DNA"/>
</dbReference>
<dbReference type="GO" id="GO:0022857">
    <property type="term" value="F:transmembrane transporter activity"/>
    <property type="evidence" value="ECO:0007669"/>
    <property type="project" value="TreeGrafter"/>
</dbReference>
<evidence type="ECO:0000256" key="6">
    <source>
        <dbReference type="ARBA" id="ARBA00022792"/>
    </source>
</evidence>
<evidence type="ECO:0000256" key="9">
    <source>
        <dbReference type="ARBA" id="ARBA00023136"/>
    </source>
</evidence>
<dbReference type="PROSITE" id="PS50920">
    <property type="entry name" value="SOLCAR"/>
    <property type="match status" value="2"/>
</dbReference>
<dbReference type="PANTHER" id="PTHR45624">
    <property type="entry name" value="MITOCHONDRIAL BASIC AMINO ACIDS TRANSPORTER-RELATED"/>
    <property type="match status" value="1"/>
</dbReference>
<sequence>MSADFWAGYLSGAAGIVIGNPLDLVKTRLQAGPQTTPAGGDAPASVNWRNAGNYLRGATAPILGYGALNAILFVSYNRSLSLLGERDFSAPSSLTRVFLAGAIGGFATFVVSAPTELVKCRAQVYDSMPRLRAQSSREAISRDAGKVSSWTVAKETWKAEGMKGFYHGGVVTGVRDAVGYAFYFWSYEISKRLVTNPTEDTQRQAALKVLLCGGIAGIVTWASIFPLGK</sequence>
<evidence type="ECO:0000256" key="3">
    <source>
        <dbReference type="ARBA" id="ARBA00022448"/>
    </source>
</evidence>